<dbReference type="KEGG" id="nev:NTE_00301"/>
<accession>A0A075MM97</accession>
<evidence type="ECO:0000313" key="1">
    <source>
        <dbReference type="EMBL" id="AIF82383.1"/>
    </source>
</evidence>
<dbReference type="HOGENOM" id="CLU_533833_0_0_2"/>
<gene>
    <name evidence="1" type="ORF">NTE_00301</name>
</gene>
<dbReference type="EMBL" id="CP007174">
    <property type="protein sequence ID" value="AIF82383.1"/>
    <property type="molecule type" value="Genomic_DNA"/>
</dbReference>
<sequence>MCMYHTVSIMYDRHKLPFMATTSTLKNPSGNLAPIKAVFYKELQKQAQSTVQGLLKTGTWYPIDASGLGNFPWYWNNTGIFNTNTWNWFNNIFSYNKDTGYLETHDSSLLGGLFNTYLQISYALSSKDNAAYNDAANKAAAIINTVVGDYTTMFGAIPPEKSGTAAAKMDYVTQQILSWAPTPITLAQLRTSLNPLSLLGNAPFGSSKIITDFMSYLNQTAPVQSIQNAIATQNAEIQRCAANLQPAPSTAQPGWMNTQDSNGNASIQPYLNIAQSTANIQNALCPTSGGASFSVGMTVNKIDQNTVKVSASGGAAGEGWIDLFTFGGGASASYDMFSFDQTLKTCNINLTFKGVTTVTPMLSGSAYQASSGTGWWNPDVIKQAVQNQSKGDVSGLKFTTPPVYDYKTNGTFGVLGNIIISQLPTFSLTYTTSNTKIFQQTFQEQSSWNIGFLGIPIAGGKQSYYSSQYSADTTKGTVTVTMSPPANDTPVSLLDQLAYVIGAEVIWPGN</sequence>
<protein>
    <submittedName>
        <fullName evidence="1">Uncharacterized protein</fullName>
    </submittedName>
</protein>
<dbReference type="Proteomes" id="UP000028194">
    <property type="component" value="Chromosome"/>
</dbReference>
<proteinExistence type="predicted"/>
<reference evidence="1 2" key="1">
    <citation type="journal article" date="2014" name="PLoS ONE">
        <title>Genome Sequence of Candidatus Nitrososphaera evergladensis from Group I.1b Enriched from Everglades Soil Reveals Novel Genomic Features of the Ammonia-Oxidizing Archaea.</title>
        <authorList>
            <person name="Zhalnina K.V."/>
            <person name="Dias R."/>
            <person name="Leonard M.T."/>
            <person name="Dorr de Quadros P."/>
            <person name="Camargo F.A."/>
            <person name="Drew J.C."/>
            <person name="Farmerie W.G."/>
            <person name="Daroub S.H."/>
            <person name="Triplett E.W."/>
        </authorList>
    </citation>
    <scope>NUCLEOTIDE SEQUENCE [LARGE SCALE GENOMIC DNA]</scope>
    <source>
        <strain evidence="1 2">SR1</strain>
    </source>
</reference>
<dbReference type="AlphaFoldDB" id="A0A075MM97"/>
<keyword evidence="2" id="KW-1185">Reference proteome</keyword>
<name>A0A075MM97_9ARCH</name>
<dbReference type="STRING" id="1459636.NTE_00301"/>
<organism evidence="1 2">
    <name type="scientific">Candidatus Nitrososphaera evergladensis SR1</name>
    <dbReference type="NCBI Taxonomy" id="1459636"/>
    <lineage>
        <taxon>Archaea</taxon>
        <taxon>Nitrososphaerota</taxon>
        <taxon>Nitrososphaeria</taxon>
        <taxon>Nitrososphaerales</taxon>
        <taxon>Nitrososphaeraceae</taxon>
        <taxon>Nitrososphaera</taxon>
    </lineage>
</organism>
<evidence type="ECO:0000313" key="2">
    <source>
        <dbReference type="Proteomes" id="UP000028194"/>
    </source>
</evidence>